<evidence type="ECO:0000256" key="1">
    <source>
        <dbReference type="ARBA" id="ARBA00001954"/>
    </source>
</evidence>
<evidence type="ECO:0000256" key="7">
    <source>
        <dbReference type="ARBA" id="ARBA00023002"/>
    </source>
</evidence>
<dbReference type="RefSeq" id="WP_090670555.1">
    <property type="nucleotide sequence ID" value="NZ_FOUF01000023.1"/>
</dbReference>
<dbReference type="EC" id="1.14.11.55" evidence="10"/>
<dbReference type="InterPro" id="IPR008775">
    <property type="entry name" value="Phytyl_CoA_dOase-like"/>
</dbReference>
<evidence type="ECO:0000256" key="5">
    <source>
        <dbReference type="ARBA" id="ARBA00022723"/>
    </source>
</evidence>
<dbReference type="AlphaFoldDB" id="A0A1I4S7Q1"/>
<comment type="similarity">
    <text evidence="3">Belongs to the PhyH family. EctD subfamily.</text>
</comment>
<comment type="cofactor">
    <cofactor evidence="1">
        <name>Fe(2+)</name>
        <dbReference type="ChEBI" id="CHEBI:29033"/>
    </cofactor>
</comment>
<accession>A0A1I4S7Q1</accession>
<dbReference type="STRING" id="52442.SAMN05421880_1233"/>
<evidence type="ECO:0000256" key="10">
    <source>
        <dbReference type="NCBIfam" id="TIGR02408"/>
    </source>
</evidence>
<keyword evidence="8" id="KW-0408">Iron</keyword>
<dbReference type="EMBL" id="FOUF01000023">
    <property type="protein sequence ID" value="SFM60361.1"/>
    <property type="molecule type" value="Genomic_DNA"/>
</dbReference>
<comment type="catalytic activity">
    <reaction evidence="9">
        <text>L-ectoine + 2-oxoglutarate + O2 = 5-hydroxyectoine + succinate + CO2</text>
        <dbReference type="Rhea" id="RHEA:45740"/>
        <dbReference type="ChEBI" id="CHEBI:15379"/>
        <dbReference type="ChEBI" id="CHEBI:16526"/>
        <dbReference type="ChEBI" id="CHEBI:16810"/>
        <dbReference type="ChEBI" id="CHEBI:30031"/>
        <dbReference type="ChEBI" id="CHEBI:58515"/>
        <dbReference type="ChEBI" id="CHEBI:85413"/>
        <dbReference type="EC" id="1.14.11.55"/>
    </reaction>
</comment>
<evidence type="ECO:0000256" key="3">
    <source>
        <dbReference type="ARBA" id="ARBA00007851"/>
    </source>
</evidence>
<dbReference type="PANTHER" id="PTHR20883">
    <property type="entry name" value="PHYTANOYL-COA DIOXYGENASE DOMAIN CONTAINING 1"/>
    <property type="match status" value="1"/>
</dbReference>
<dbReference type="Pfam" id="PF05721">
    <property type="entry name" value="PhyH"/>
    <property type="match status" value="1"/>
</dbReference>
<protein>
    <recommendedName>
        <fullName evidence="10">Ectoine hydroxylase</fullName>
        <ecNumber evidence="10">1.14.11.55</ecNumber>
    </recommendedName>
</protein>
<dbReference type="InterPro" id="IPR012774">
    <property type="entry name" value="EctD"/>
</dbReference>
<evidence type="ECO:0000256" key="6">
    <source>
        <dbReference type="ARBA" id="ARBA00022964"/>
    </source>
</evidence>
<gene>
    <name evidence="11" type="ORF">SAMN05421880_1233</name>
</gene>
<dbReference type="Gene3D" id="2.60.120.620">
    <property type="entry name" value="q2cbj1_9rhob like domain"/>
    <property type="match status" value="1"/>
</dbReference>
<evidence type="ECO:0000256" key="9">
    <source>
        <dbReference type="ARBA" id="ARBA00049228"/>
    </source>
</evidence>
<dbReference type="Proteomes" id="UP000199561">
    <property type="component" value="Unassembled WGS sequence"/>
</dbReference>
<evidence type="ECO:0000256" key="8">
    <source>
        <dbReference type="ARBA" id="ARBA00023004"/>
    </source>
</evidence>
<organism evidence="11 12">
    <name type="scientific">Nitrosomonas nitrosa</name>
    <dbReference type="NCBI Taxonomy" id="52442"/>
    <lineage>
        <taxon>Bacteria</taxon>
        <taxon>Pseudomonadati</taxon>
        <taxon>Pseudomonadota</taxon>
        <taxon>Betaproteobacteria</taxon>
        <taxon>Nitrosomonadales</taxon>
        <taxon>Nitrosomonadaceae</taxon>
        <taxon>Nitrosomonas</taxon>
    </lineage>
</organism>
<evidence type="ECO:0000256" key="2">
    <source>
        <dbReference type="ARBA" id="ARBA00004063"/>
    </source>
</evidence>
<keyword evidence="5" id="KW-0479">Metal-binding</keyword>
<keyword evidence="12" id="KW-1185">Reference proteome</keyword>
<keyword evidence="6" id="KW-0223">Dioxygenase</keyword>
<evidence type="ECO:0000313" key="12">
    <source>
        <dbReference type="Proteomes" id="UP000199561"/>
    </source>
</evidence>
<reference evidence="11 12" key="1">
    <citation type="submission" date="2016-10" db="EMBL/GenBank/DDBJ databases">
        <authorList>
            <person name="de Groot N.N."/>
        </authorList>
    </citation>
    <scope>NUCLEOTIDE SEQUENCE [LARGE SCALE GENOMIC DNA]</scope>
    <source>
        <strain evidence="11 12">Nm146</strain>
    </source>
</reference>
<sequence>MRHTEDFYPSRIGPGRGIIERIDPVIYTDIQHQPEDLSGKLKFFEENGYVIFDQLFLPEEVSRYHAELERLLADDALKNRDETIREPASNEIRSIFSVHTLNALFTSLSRDKRILDVVEAIIGSKVYIHQSRLNFKPGFEGKEFYWHSDFETWHVEDGMPRMRAVSCSIALSDNYVFNGSLMVIPGSHRYYVTCEGTTPKEHYKQSLKKQEYGTPDRQTLEWLVERNGIEVFTGRAGSVIFFDCNTMHGSNGNITPLSRSNAFFVYNSIENTLTDPYAGIAPRPEYIASRNFEPIAPQV</sequence>
<keyword evidence="7" id="KW-0560">Oxidoreductase</keyword>
<evidence type="ECO:0000313" key="11">
    <source>
        <dbReference type="EMBL" id="SFM60361.1"/>
    </source>
</evidence>
<comment type="function">
    <text evidence="2">Involved in the biosynthesis of 5-hydroxyectoine, called compatible solute, which helps organisms to survive extreme osmotic stress by acting as a highly soluble organic osmolyte. Catalyzes the 2-oxoglutarate-dependent selective hydroxylation of L-ectoine to yield (4S,5S)-5-hydroxyectoine.</text>
</comment>
<dbReference type="GO" id="GO:0005506">
    <property type="term" value="F:iron ion binding"/>
    <property type="evidence" value="ECO:0007669"/>
    <property type="project" value="UniProtKB-ARBA"/>
</dbReference>
<dbReference type="PANTHER" id="PTHR20883:SF48">
    <property type="entry name" value="ECTOINE DIOXYGENASE"/>
    <property type="match status" value="1"/>
</dbReference>
<proteinExistence type="inferred from homology"/>
<name>A0A1I4S7Q1_9PROT</name>
<dbReference type="SUPFAM" id="SSF51197">
    <property type="entry name" value="Clavaminate synthase-like"/>
    <property type="match status" value="1"/>
</dbReference>
<evidence type="ECO:0000256" key="4">
    <source>
        <dbReference type="ARBA" id="ARBA00011738"/>
    </source>
</evidence>
<dbReference type="GO" id="GO:0016706">
    <property type="term" value="F:2-oxoglutarate-dependent dioxygenase activity"/>
    <property type="evidence" value="ECO:0007669"/>
    <property type="project" value="InterPro"/>
</dbReference>
<comment type="subunit">
    <text evidence="4">Homodimer.</text>
</comment>
<dbReference type="NCBIfam" id="TIGR02408">
    <property type="entry name" value="ectoine_ThpD"/>
    <property type="match status" value="1"/>
</dbReference>